<dbReference type="AlphaFoldDB" id="A0A562VMD5"/>
<accession>A0A562VMD5</accession>
<name>A0A562VMD5_9BACT</name>
<sequence>MVSKEAKARIKINKLLEEAGWRFFDSPEGKANIFLEHHTKKGKFTNNKLGNDLEDAPDGFIDYPLSENCISPSHPLKSRNRSSPK</sequence>
<dbReference type="EMBL" id="VLLN01000012">
    <property type="protein sequence ID" value="TWJ19048.1"/>
    <property type="molecule type" value="Genomic_DNA"/>
</dbReference>
<comment type="caution">
    <text evidence="1">The sequence shown here is derived from an EMBL/GenBank/DDBJ whole genome shotgun (WGS) entry which is preliminary data.</text>
</comment>
<organism evidence="1 2">
    <name type="scientific">Geobacter argillaceus</name>
    <dbReference type="NCBI Taxonomy" id="345631"/>
    <lineage>
        <taxon>Bacteria</taxon>
        <taxon>Pseudomonadati</taxon>
        <taxon>Thermodesulfobacteriota</taxon>
        <taxon>Desulfuromonadia</taxon>
        <taxon>Geobacterales</taxon>
        <taxon>Geobacteraceae</taxon>
        <taxon>Geobacter</taxon>
    </lineage>
</organism>
<evidence type="ECO:0000313" key="2">
    <source>
        <dbReference type="Proteomes" id="UP000319449"/>
    </source>
</evidence>
<keyword evidence="2" id="KW-1185">Reference proteome</keyword>
<reference evidence="1 2" key="1">
    <citation type="submission" date="2019-07" db="EMBL/GenBank/DDBJ databases">
        <title>Genomic Encyclopedia of Archaeal and Bacterial Type Strains, Phase II (KMG-II): from individual species to whole genera.</title>
        <authorList>
            <person name="Goeker M."/>
        </authorList>
    </citation>
    <scope>NUCLEOTIDE SEQUENCE [LARGE SCALE GENOMIC DNA]</scope>
    <source>
        <strain evidence="1 2">ATCC BAA-1139</strain>
    </source>
</reference>
<evidence type="ECO:0000313" key="1">
    <source>
        <dbReference type="EMBL" id="TWJ19048.1"/>
    </source>
</evidence>
<protein>
    <submittedName>
        <fullName evidence="1">Type I restriction enzyme R subunit</fullName>
    </submittedName>
</protein>
<dbReference type="OrthoDB" id="9804086at2"/>
<dbReference type="Proteomes" id="UP000319449">
    <property type="component" value="Unassembled WGS sequence"/>
</dbReference>
<proteinExistence type="predicted"/>
<dbReference type="RefSeq" id="WP_145022792.1">
    <property type="nucleotide sequence ID" value="NZ_VLLN01000012.1"/>
</dbReference>
<gene>
    <name evidence="1" type="ORF">JN12_02268</name>
</gene>